<evidence type="ECO:0000313" key="4">
    <source>
        <dbReference type="Proteomes" id="UP000001219"/>
    </source>
</evidence>
<accession>D0LD20</accession>
<proteinExistence type="predicted"/>
<evidence type="ECO:0000256" key="2">
    <source>
        <dbReference type="SAM" id="Phobius"/>
    </source>
</evidence>
<keyword evidence="2" id="KW-0472">Membrane</keyword>
<evidence type="ECO:0000313" key="3">
    <source>
        <dbReference type="EMBL" id="ACY22513.1"/>
    </source>
</evidence>
<dbReference type="EMBL" id="CP001802">
    <property type="protein sequence ID" value="ACY22513.1"/>
    <property type="molecule type" value="Genomic_DNA"/>
</dbReference>
<keyword evidence="2" id="KW-1133">Transmembrane helix</keyword>
<protein>
    <submittedName>
        <fullName evidence="3">DivIVA domain protein</fullName>
    </submittedName>
</protein>
<keyword evidence="2" id="KW-0812">Transmembrane</keyword>
<reference evidence="3 4" key="2">
    <citation type="journal article" date="2010" name="Stand. Genomic Sci.">
        <title>Complete genome sequence of Gordonia bronchialis type strain (3410).</title>
        <authorList>
            <person name="Ivanova N."/>
            <person name="Sikorski J."/>
            <person name="Jando M."/>
            <person name="Lapidus A."/>
            <person name="Nolan M."/>
            <person name="Lucas S."/>
            <person name="Del Rio T.G."/>
            <person name="Tice H."/>
            <person name="Copeland A."/>
            <person name="Cheng J.F."/>
            <person name="Chen F."/>
            <person name="Bruce D."/>
            <person name="Goodwin L."/>
            <person name="Pitluck S."/>
            <person name="Mavromatis K."/>
            <person name="Ovchinnikova G."/>
            <person name="Pati A."/>
            <person name="Chen A."/>
            <person name="Palaniappan K."/>
            <person name="Land M."/>
            <person name="Hauser L."/>
            <person name="Chang Y.J."/>
            <person name="Jeffries C.D."/>
            <person name="Chain P."/>
            <person name="Saunders E."/>
            <person name="Han C."/>
            <person name="Detter J.C."/>
            <person name="Brettin T."/>
            <person name="Rohde M."/>
            <person name="Goker M."/>
            <person name="Bristow J."/>
            <person name="Eisen J.A."/>
            <person name="Markowitz V."/>
            <person name="Hugenholtz P."/>
            <person name="Klenk H.P."/>
            <person name="Kyrpides N.C."/>
        </authorList>
    </citation>
    <scope>NUCLEOTIDE SEQUENCE [LARGE SCALE GENOMIC DNA]</scope>
    <source>
        <strain evidence="4">ATCC 25592 / DSM 43247 / BCRC 13721 / JCM 3198 / KCTC 3076 / NBRC 16047 / NCTC 10667</strain>
    </source>
</reference>
<dbReference type="AlphaFoldDB" id="D0LD20"/>
<feature type="transmembrane region" description="Helical" evidence="2">
    <location>
        <begin position="6"/>
        <end position="26"/>
    </location>
</feature>
<organism evidence="3 4">
    <name type="scientific">Gordonia bronchialis (strain ATCC 25592 / DSM 43247 / BCRC 13721 / JCM 3198 / KCTC 3076 / NBRC 16047 / NCTC 10667)</name>
    <name type="common">Rhodococcus bronchialis</name>
    <dbReference type="NCBI Taxonomy" id="526226"/>
    <lineage>
        <taxon>Bacteria</taxon>
        <taxon>Bacillati</taxon>
        <taxon>Actinomycetota</taxon>
        <taxon>Actinomycetes</taxon>
        <taxon>Mycobacteriales</taxon>
        <taxon>Gordoniaceae</taxon>
        <taxon>Gordonia</taxon>
    </lineage>
</organism>
<evidence type="ECO:0000256" key="1">
    <source>
        <dbReference type="SAM" id="MobiDB-lite"/>
    </source>
</evidence>
<dbReference type="eggNOG" id="COG3599">
    <property type="taxonomic scope" value="Bacteria"/>
</dbReference>
<dbReference type="InterPro" id="IPR019933">
    <property type="entry name" value="DivIVA_domain"/>
</dbReference>
<dbReference type="RefSeq" id="WP_012835028.1">
    <property type="nucleotide sequence ID" value="NC_013441.1"/>
</dbReference>
<dbReference type="STRING" id="526226.Gbro_3309"/>
<dbReference type="NCBIfam" id="TIGR03544">
    <property type="entry name" value="DivI1A_domain"/>
    <property type="match status" value="1"/>
</dbReference>
<dbReference type="Gene3D" id="6.10.250.660">
    <property type="match status" value="1"/>
</dbReference>
<reference evidence="4" key="1">
    <citation type="submission" date="2009-10" db="EMBL/GenBank/DDBJ databases">
        <title>The complete chromosome of Gordonia bronchialis DSM 43247.</title>
        <authorList>
            <consortium name="US DOE Joint Genome Institute (JGI-PGF)"/>
            <person name="Lucas S."/>
            <person name="Copeland A."/>
            <person name="Lapidus A."/>
            <person name="Glavina del Rio T."/>
            <person name="Dalin E."/>
            <person name="Tice H."/>
            <person name="Bruce D."/>
            <person name="Goodwin L."/>
            <person name="Pitluck S."/>
            <person name="Kyrpides N."/>
            <person name="Mavromatis K."/>
            <person name="Ivanova N."/>
            <person name="Ovchinnikova G."/>
            <person name="Saunders E."/>
            <person name="Brettin T."/>
            <person name="Detter J.C."/>
            <person name="Han C."/>
            <person name="Larimer F."/>
            <person name="Land M."/>
            <person name="Hauser L."/>
            <person name="Markowitz V."/>
            <person name="Cheng J.-F."/>
            <person name="Hugenholtz P."/>
            <person name="Woyke T."/>
            <person name="Wu D."/>
            <person name="Jando M."/>
            <person name="Schneider S."/>
            <person name="Goeker M."/>
            <person name="Klenk H.-P."/>
            <person name="Eisen J.A."/>
        </authorList>
    </citation>
    <scope>NUCLEOTIDE SEQUENCE [LARGE SCALE GENOMIC DNA]</scope>
    <source>
        <strain evidence="4">ATCC 25592 / DSM 43247 / BCRC 13721 / JCM 3198 / KCTC 3076 / NBRC 16047 / NCTC 10667</strain>
    </source>
</reference>
<keyword evidence="4" id="KW-1185">Reference proteome</keyword>
<feature type="region of interest" description="Disordered" evidence="1">
    <location>
        <begin position="99"/>
        <end position="148"/>
    </location>
</feature>
<sequence length="148" mass="15640">MQTILLYLLIMAVVVAVVFAVVWFVFGRGEELPPLEPDATLTTLPSSAVTGNDVRALRFAQTFRGYKAAEVDWALARLAAEIDDLRGVLTDLHNRHERAWPAGETSIGDSDPTSTAPPGHHAPPGPGAVSASRPDGSEQVGGADSSHS</sequence>
<gene>
    <name evidence="3" type="ordered locus">Gbro_3309</name>
</gene>
<name>D0LD20_GORB4</name>
<dbReference type="KEGG" id="gbr:Gbro_3309"/>
<dbReference type="Proteomes" id="UP000001219">
    <property type="component" value="Chromosome"/>
</dbReference>
<dbReference type="OrthoDB" id="3404379at2"/>
<dbReference type="HOGENOM" id="CLU_128227_0_0_11"/>